<dbReference type="Proteomes" id="UP000065261">
    <property type="component" value="Chromosome I"/>
</dbReference>
<accession>A0A0U2VHQ1</accession>
<reference evidence="2 3" key="1">
    <citation type="submission" date="2015-03" db="EMBL/GenBank/DDBJ databases">
        <authorList>
            <person name="Murphy D."/>
        </authorList>
    </citation>
    <scope>NUCLEOTIDE SEQUENCE [LARGE SCALE GENOMIC DNA]</scope>
    <source>
        <strain evidence="2 3">KMM 520</strain>
    </source>
</reference>
<dbReference type="Pfam" id="PF14491">
    <property type="entry name" value="DUF4435"/>
    <property type="match status" value="1"/>
</dbReference>
<dbReference type="KEGG" id="ptn:PTRA_a1844"/>
<evidence type="ECO:0000259" key="1">
    <source>
        <dbReference type="Pfam" id="PF14491"/>
    </source>
</evidence>
<name>A0A0U2VHQ1_9GAMM</name>
<evidence type="ECO:0000313" key="3">
    <source>
        <dbReference type="Proteomes" id="UP000065261"/>
    </source>
</evidence>
<dbReference type="PATRIC" id="fig|1315283.4.peg.1591"/>
<protein>
    <recommendedName>
        <fullName evidence="1">DUF4435 domain-containing protein</fullName>
    </recommendedName>
</protein>
<organism evidence="2">
    <name type="scientific">Pseudoalteromonas translucida KMM 520</name>
    <dbReference type="NCBI Taxonomy" id="1315283"/>
    <lineage>
        <taxon>Bacteria</taxon>
        <taxon>Pseudomonadati</taxon>
        <taxon>Pseudomonadota</taxon>
        <taxon>Gammaproteobacteria</taxon>
        <taxon>Alteromonadales</taxon>
        <taxon>Pseudoalteromonadaceae</taxon>
        <taxon>Pseudoalteromonas</taxon>
    </lineage>
</organism>
<dbReference type="EMBL" id="CP011034">
    <property type="protein sequence ID" value="ALS32997.1"/>
    <property type="molecule type" value="Genomic_DNA"/>
</dbReference>
<dbReference type="RefSeq" id="WP_058373360.1">
    <property type="nucleotide sequence ID" value="NZ_CP011034.1"/>
</dbReference>
<dbReference type="OrthoDB" id="2083140at2"/>
<sequence length="315" mass="36469">MSRVDVLKKSRDSISVKFLEFTRIVSKGANKVAVFFEGEDEKYFSVRINNIRPDIQWSGVNSKGKSNVIKLRNKIRKHSTYQNASCLFFVDSDFDCNSDINGFNDIYITPCYSIENLFLSSATFERVMTAEFGLSDVSEEHKCYQRALEVYDTTKESYLQVIKEFNYLIRELRNMEKNGALSSRLNINNLNISDLISVNLGSVSKEYDESKPITLFPELPENLQVSLQSSVEHFNDLCFEQWFRGKQHLEFLRVFLGRIKEDRCKKKDRTIFHAKVNVKLSLTKANCISELSQYADTPTCLKEFLERQILDKSVA</sequence>
<feature type="domain" description="DUF4435" evidence="1">
    <location>
        <begin position="30"/>
        <end position="267"/>
    </location>
</feature>
<gene>
    <name evidence="2" type="ORF">PTRA_a1844</name>
</gene>
<dbReference type="InterPro" id="IPR029492">
    <property type="entry name" value="DUF4435"/>
</dbReference>
<proteinExistence type="predicted"/>
<dbReference type="AlphaFoldDB" id="A0A0U2VHQ1"/>
<evidence type="ECO:0000313" key="2">
    <source>
        <dbReference type="EMBL" id="ALS32997.1"/>
    </source>
</evidence>